<evidence type="ECO:0000313" key="4">
    <source>
        <dbReference type="WBParaSite" id="OFLC_0000888901-mRNA-1"/>
    </source>
</evidence>
<dbReference type="EMBL" id="UZAJ01010430">
    <property type="protein sequence ID" value="VDO57881.1"/>
    <property type="molecule type" value="Genomic_DNA"/>
</dbReference>
<sequence>MGDICSSNDPMKSVMESTVSNIINDAIVNNQTQSKGVKMETKSTGTKKTQTKRPSDDFRRHVNGTSYGGQSRRNSVNNGGYNGTNLRRSTSSTLNSRTRQISNETSRATDPENTVDNAGNANQRTATAESQKKCNSYAHAHAFRYDANNILKKIFI</sequence>
<evidence type="ECO:0000313" key="2">
    <source>
        <dbReference type="EMBL" id="VDO57881.1"/>
    </source>
</evidence>
<dbReference type="AlphaFoldDB" id="A0A183HN28"/>
<keyword evidence="3" id="KW-1185">Reference proteome</keyword>
<organism evidence="4">
    <name type="scientific">Onchocerca flexuosa</name>
    <dbReference type="NCBI Taxonomy" id="387005"/>
    <lineage>
        <taxon>Eukaryota</taxon>
        <taxon>Metazoa</taxon>
        <taxon>Ecdysozoa</taxon>
        <taxon>Nematoda</taxon>
        <taxon>Chromadorea</taxon>
        <taxon>Rhabditida</taxon>
        <taxon>Spirurina</taxon>
        <taxon>Spiruromorpha</taxon>
        <taxon>Filarioidea</taxon>
        <taxon>Onchocercidae</taxon>
        <taxon>Onchocerca</taxon>
    </lineage>
</organism>
<evidence type="ECO:0000313" key="3">
    <source>
        <dbReference type="Proteomes" id="UP000267606"/>
    </source>
</evidence>
<feature type="compositionally biased region" description="Low complexity" evidence="1">
    <location>
        <begin position="84"/>
        <end position="99"/>
    </location>
</feature>
<evidence type="ECO:0000256" key="1">
    <source>
        <dbReference type="SAM" id="MobiDB-lite"/>
    </source>
</evidence>
<accession>A0A183HN28</accession>
<reference evidence="4" key="1">
    <citation type="submission" date="2016-06" db="UniProtKB">
        <authorList>
            <consortium name="WormBaseParasite"/>
        </authorList>
    </citation>
    <scope>IDENTIFICATION</scope>
</reference>
<gene>
    <name evidence="2" type="ORF">OFLC_LOCUS8891</name>
</gene>
<dbReference type="Proteomes" id="UP000267606">
    <property type="component" value="Unassembled WGS sequence"/>
</dbReference>
<dbReference type="WBParaSite" id="OFLC_0000888901-mRNA-1">
    <property type="protein sequence ID" value="OFLC_0000888901-mRNA-1"/>
    <property type="gene ID" value="OFLC_0000888901"/>
</dbReference>
<proteinExistence type="predicted"/>
<reference evidence="2 3" key="2">
    <citation type="submission" date="2018-11" db="EMBL/GenBank/DDBJ databases">
        <authorList>
            <consortium name="Pathogen Informatics"/>
        </authorList>
    </citation>
    <scope>NUCLEOTIDE SEQUENCE [LARGE SCALE GENOMIC DNA]</scope>
</reference>
<feature type="compositionally biased region" description="Polar residues" evidence="1">
    <location>
        <begin position="100"/>
        <end position="129"/>
    </location>
</feature>
<feature type="compositionally biased region" description="Polar residues" evidence="1">
    <location>
        <begin position="63"/>
        <end position="79"/>
    </location>
</feature>
<protein>
    <submittedName>
        <fullName evidence="4">Reverse transcriptase domain-containing protein</fullName>
    </submittedName>
</protein>
<name>A0A183HN28_9BILA</name>
<feature type="region of interest" description="Disordered" evidence="1">
    <location>
        <begin position="33"/>
        <end position="130"/>
    </location>
</feature>